<dbReference type="Bgee" id="ENSMNEG00000035122">
    <property type="expression patterns" value="Expressed in bone marrow and 12 other cell types or tissues"/>
</dbReference>
<evidence type="ECO:0000259" key="7">
    <source>
        <dbReference type="PROSITE" id="PS50157"/>
    </source>
</evidence>
<evidence type="ECO:0000313" key="9">
    <source>
        <dbReference type="Proteomes" id="UP000233120"/>
    </source>
</evidence>
<keyword evidence="9" id="KW-1185">Reference proteome</keyword>
<dbReference type="Ensembl" id="ENSMNET00000047263.1">
    <property type="protein sequence ID" value="ENSMNEP00000023003.1"/>
    <property type="gene ID" value="ENSMNEG00000035122.1"/>
</dbReference>
<dbReference type="PROSITE" id="PS00028">
    <property type="entry name" value="ZINC_FINGER_C2H2_1"/>
    <property type="match status" value="2"/>
</dbReference>
<keyword evidence="3 5" id="KW-0863">Zinc-finger</keyword>
<feature type="compositionally biased region" description="Low complexity" evidence="6">
    <location>
        <begin position="77"/>
        <end position="93"/>
    </location>
</feature>
<feature type="domain" description="C2H2-type" evidence="7">
    <location>
        <begin position="216"/>
        <end position="245"/>
    </location>
</feature>
<dbReference type="Gene3D" id="3.30.160.60">
    <property type="entry name" value="Classic Zinc Finger"/>
    <property type="match status" value="1"/>
</dbReference>
<dbReference type="SUPFAM" id="SSF57667">
    <property type="entry name" value="beta-beta-alpha zinc fingers"/>
    <property type="match status" value="2"/>
</dbReference>
<reference evidence="8" key="1">
    <citation type="submission" date="2025-08" db="UniProtKB">
        <authorList>
            <consortium name="Ensembl"/>
        </authorList>
    </citation>
    <scope>IDENTIFICATION</scope>
</reference>
<feature type="region of interest" description="Disordered" evidence="6">
    <location>
        <begin position="68"/>
        <end position="95"/>
    </location>
</feature>
<keyword evidence="1" id="KW-0479">Metal-binding</keyword>
<name>A0A2K6CH91_MACNE</name>
<evidence type="ECO:0000256" key="1">
    <source>
        <dbReference type="ARBA" id="ARBA00022723"/>
    </source>
</evidence>
<evidence type="ECO:0000256" key="2">
    <source>
        <dbReference type="ARBA" id="ARBA00022737"/>
    </source>
</evidence>
<keyword evidence="2" id="KW-0677">Repeat</keyword>
<reference evidence="8" key="2">
    <citation type="submission" date="2025-09" db="UniProtKB">
        <authorList>
            <consortium name="Ensembl"/>
        </authorList>
    </citation>
    <scope>IDENTIFICATION</scope>
</reference>
<dbReference type="Proteomes" id="UP000233120">
    <property type="component" value="Unassembled WGS sequence"/>
</dbReference>
<dbReference type="GO" id="GO:0000978">
    <property type="term" value="F:RNA polymerase II cis-regulatory region sequence-specific DNA binding"/>
    <property type="evidence" value="ECO:0007669"/>
    <property type="project" value="TreeGrafter"/>
</dbReference>
<dbReference type="GeneTree" id="ENSGT00940000157456"/>
<proteinExistence type="predicted"/>
<dbReference type="PANTHER" id="PTHR23235:SF48">
    <property type="entry name" value="KRUEPPEL-LIKE FACTOR 3"/>
    <property type="match status" value="1"/>
</dbReference>
<evidence type="ECO:0000256" key="6">
    <source>
        <dbReference type="SAM" id="MobiDB-lite"/>
    </source>
</evidence>
<evidence type="ECO:0000256" key="4">
    <source>
        <dbReference type="ARBA" id="ARBA00022833"/>
    </source>
</evidence>
<protein>
    <recommendedName>
        <fullName evidence="7">C2H2-type domain-containing protein</fullName>
    </recommendedName>
</protein>
<organism evidence="8 9">
    <name type="scientific">Macaca nemestrina</name>
    <name type="common">Pig-tailed macaque</name>
    <dbReference type="NCBI Taxonomy" id="9545"/>
    <lineage>
        <taxon>Eukaryota</taxon>
        <taxon>Metazoa</taxon>
        <taxon>Chordata</taxon>
        <taxon>Craniata</taxon>
        <taxon>Vertebrata</taxon>
        <taxon>Euteleostomi</taxon>
        <taxon>Mammalia</taxon>
        <taxon>Eutheria</taxon>
        <taxon>Euarchontoglires</taxon>
        <taxon>Primates</taxon>
        <taxon>Haplorrhini</taxon>
        <taxon>Catarrhini</taxon>
        <taxon>Cercopithecidae</taxon>
        <taxon>Cercopithecinae</taxon>
        <taxon>Macaca</taxon>
    </lineage>
</organism>
<dbReference type="OMA" id="RIRRCDY"/>
<dbReference type="FunFam" id="3.30.160.60:FF:000007">
    <property type="entry name" value="Basic krueppel-like factor 3"/>
    <property type="match status" value="1"/>
</dbReference>
<evidence type="ECO:0000313" key="8">
    <source>
        <dbReference type="Ensembl" id="ENSMNEP00000023003.1"/>
    </source>
</evidence>
<dbReference type="PANTHER" id="PTHR23235">
    <property type="entry name" value="KRUEPPEL-LIKE TRANSCRIPTION FACTOR"/>
    <property type="match status" value="1"/>
</dbReference>
<dbReference type="PROSITE" id="PS50157">
    <property type="entry name" value="ZINC_FINGER_C2H2_2"/>
    <property type="match status" value="2"/>
</dbReference>
<sequence length="285" mass="32571">MLMFDPVPVKRPMDPPNKYGVIYSTQLPDKFFQTLEGLSHGIQMEPVDLTVSKWSSLLLAGNLHSSLKFPSSHQGASPRLSMPSSSPPMKKYSPPSPDWQPFDMPLSVLRVMAAPVVVQPIPFMYTSHLQQPFVRSSMEETEDSSENPVSQKKIKIEPGIEPQRTDYPEEMSPPLNELSVPLQALLQENHRLVVVQPGKRPVPVEFPDTQRKWRIRRCDYNGCNKMYTESSHLKAHRRPHTEKPYKCTWEGCTWTFAPSDELRRHLGKHNGIKPLQCPDCNRSFS</sequence>
<dbReference type="InterPro" id="IPR013087">
    <property type="entry name" value="Znf_C2H2_type"/>
</dbReference>
<dbReference type="STRING" id="9545.ENSMNEP00000023003"/>
<dbReference type="AlphaFoldDB" id="A0A2K6CH91"/>
<dbReference type="CDD" id="cd21577">
    <property type="entry name" value="KLF3_N"/>
    <property type="match status" value="1"/>
</dbReference>
<dbReference type="Pfam" id="PF00096">
    <property type="entry name" value="zf-C2H2"/>
    <property type="match status" value="1"/>
</dbReference>
<evidence type="ECO:0000256" key="3">
    <source>
        <dbReference type="ARBA" id="ARBA00022771"/>
    </source>
</evidence>
<accession>A0A2K6CH91</accession>
<dbReference type="GO" id="GO:0008270">
    <property type="term" value="F:zinc ion binding"/>
    <property type="evidence" value="ECO:0007669"/>
    <property type="project" value="UniProtKB-KW"/>
</dbReference>
<evidence type="ECO:0000256" key="5">
    <source>
        <dbReference type="PROSITE-ProRule" id="PRU00042"/>
    </source>
</evidence>
<dbReference type="GO" id="GO:0000981">
    <property type="term" value="F:DNA-binding transcription factor activity, RNA polymerase II-specific"/>
    <property type="evidence" value="ECO:0007669"/>
    <property type="project" value="TreeGrafter"/>
</dbReference>
<dbReference type="InterPro" id="IPR036236">
    <property type="entry name" value="Znf_C2H2_sf"/>
</dbReference>
<dbReference type="SMART" id="SM00355">
    <property type="entry name" value="ZnF_C2H2"/>
    <property type="match status" value="2"/>
</dbReference>
<keyword evidence="4" id="KW-0862">Zinc</keyword>
<feature type="domain" description="C2H2-type" evidence="7">
    <location>
        <begin position="245"/>
        <end position="274"/>
    </location>
</feature>